<dbReference type="GO" id="GO:0003700">
    <property type="term" value="F:DNA-binding transcription factor activity"/>
    <property type="evidence" value="ECO:0007669"/>
    <property type="project" value="InterPro"/>
</dbReference>
<dbReference type="Proteomes" id="UP000199754">
    <property type="component" value="Chromosome"/>
</dbReference>
<dbReference type="InterPro" id="IPR000847">
    <property type="entry name" value="LysR_HTH_N"/>
</dbReference>
<keyword evidence="3" id="KW-0238">DNA-binding</keyword>
<evidence type="ECO:0000256" key="4">
    <source>
        <dbReference type="ARBA" id="ARBA00023163"/>
    </source>
</evidence>
<evidence type="ECO:0000256" key="2">
    <source>
        <dbReference type="ARBA" id="ARBA00023015"/>
    </source>
</evidence>
<comment type="similarity">
    <text evidence="1">Belongs to the LysR transcriptional regulatory family.</text>
</comment>
<sequence length="283" mass="30987">MRAFLATANEGTLTAAAHSLGLTQPTLSRQISALEEELGLMLFERVGRGLVLTAAGREMQHHVREMGAAADRVALAALGQAQSIEGDVRITASDILSAVLLPPAVSRIKALAPNLVIDVIAANDVRDLMRREADIAVRHVRPEHPDLVVRLICEAKAYFYASKEYLAARGHPQSLSDLDQHDFISMGNVSRMVEYLRNIGIHLEVQQFQVGSENGVVGWALAQAGLGIIPMDEAVARHSPNMVQVLPHTLISFPIWLTTHREIHTSPKMRLVFDVLAEVLAQR</sequence>
<dbReference type="Gene3D" id="3.40.190.290">
    <property type="match status" value="1"/>
</dbReference>
<dbReference type="InterPro" id="IPR005119">
    <property type="entry name" value="LysR_subst-bd"/>
</dbReference>
<organism evidence="6 7">
    <name type="scientific">Pseudosulfitobacter pseudonitzschiae</name>
    <dbReference type="NCBI Taxonomy" id="1402135"/>
    <lineage>
        <taxon>Bacteria</taxon>
        <taxon>Pseudomonadati</taxon>
        <taxon>Pseudomonadota</taxon>
        <taxon>Alphaproteobacteria</taxon>
        <taxon>Rhodobacterales</taxon>
        <taxon>Roseobacteraceae</taxon>
        <taxon>Pseudosulfitobacter</taxon>
    </lineage>
</organism>
<evidence type="ECO:0000256" key="3">
    <source>
        <dbReference type="ARBA" id="ARBA00023125"/>
    </source>
</evidence>
<evidence type="ECO:0000259" key="5">
    <source>
        <dbReference type="PROSITE" id="PS50931"/>
    </source>
</evidence>
<feature type="domain" description="HTH lysR-type" evidence="5">
    <location>
        <begin position="1"/>
        <end position="53"/>
    </location>
</feature>
<dbReference type="GO" id="GO:0043565">
    <property type="term" value="F:sequence-specific DNA binding"/>
    <property type="evidence" value="ECO:0007669"/>
    <property type="project" value="TreeGrafter"/>
</dbReference>
<evidence type="ECO:0000256" key="1">
    <source>
        <dbReference type="ARBA" id="ARBA00009437"/>
    </source>
</evidence>
<dbReference type="PROSITE" id="PS50931">
    <property type="entry name" value="HTH_LYSR"/>
    <property type="match status" value="1"/>
</dbReference>
<reference evidence="6 7" key="1">
    <citation type="submission" date="2017-07" db="EMBL/GenBank/DDBJ databases">
        <title>Genome Sequence of Sulfitobacter pseudonitzschiae Strain SMR1 Isolated from a culture of the Diatom Skeletonema marinoi.</title>
        <authorList>
            <person name="Topel M."/>
            <person name="Pinder M.I.M."/>
            <person name="Johansson O.N."/>
            <person name="Kourtchenko O."/>
            <person name="Godhe A."/>
            <person name="Clarke A.K."/>
        </authorList>
    </citation>
    <scope>NUCLEOTIDE SEQUENCE [LARGE SCALE GENOMIC DNA]</scope>
    <source>
        <strain evidence="6 7">SMR1</strain>
    </source>
</reference>
<protein>
    <submittedName>
        <fullName evidence="6">HTH-type transcriptional regulator CysL</fullName>
    </submittedName>
</protein>
<dbReference type="PANTHER" id="PTHR30537">
    <property type="entry name" value="HTH-TYPE TRANSCRIPTIONAL REGULATOR"/>
    <property type="match status" value="1"/>
</dbReference>
<evidence type="ECO:0000313" key="7">
    <source>
        <dbReference type="Proteomes" id="UP000199754"/>
    </source>
</evidence>
<dbReference type="Pfam" id="PF00126">
    <property type="entry name" value="HTH_1"/>
    <property type="match status" value="1"/>
</dbReference>
<dbReference type="InterPro" id="IPR036390">
    <property type="entry name" value="WH_DNA-bd_sf"/>
</dbReference>
<name>A0A221JXS9_9RHOB</name>
<dbReference type="Pfam" id="PF03466">
    <property type="entry name" value="LysR_substrate"/>
    <property type="match status" value="1"/>
</dbReference>
<dbReference type="AlphaFoldDB" id="A0A221JXS9"/>
<keyword evidence="4" id="KW-0804">Transcription</keyword>
<keyword evidence="7" id="KW-1185">Reference proteome</keyword>
<evidence type="ECO:0000313" key="6">
    <source>
        <dbReference type="EMBL" id="ASM71545.1"/>
    </source>
</evidence>
<dbReference type="FunFam" id="1.10.10.10:FF:000001">
    <property type="entry name" value="LysR family transcriptional regulator"/>
    <property type="match status" value="1"/>
</dbReference>
<dbReference type="SUPFAM" id="SSF53850">
    <property type="entry name" value="Periplasmic binding protein-like II"/>
    <property type="match status" value="1"/>
</dbReference>
<dbReference type="InterPro" id="IPR058163">
    <property type="entry name" value="LysR-type_TF_proteobact-type"/>
</dbReference>
<dbReference type="Gene3D" id="1.10.10.10">
    <property type="entry name" value="Winged helix-like DNA-binding domain superfamily/Winged helix DNA-binding domain"/>
    <property type="match status" value="1"/>
</dbReference>
<dbReference type="InterPro" id="IPR036388">
    <property type="entry name" value="WH-like_DNA-bd_sf"/>
</dbReference>
<keyword evidence="2" id="KW-0805">Transcription regulation</keyword>
<accession>A0A221JXS9</accession>
<dbReference type="SUPFAM" id="SSF46785">
    <property type="entry name" value="Winged helix' DNA-binding domain"/>
    <property type="match status" value="1"/>
</dbReference>
<dbReference type="EMBL" id="CP022415">
    <property type="protein sequence ID" value="ASM71545.1"/>
    <property type="molecule type" value="Genomic_DNA"/>
</dbReference>
<dbReference type="PANTHER" id="PTHR30537:SF3">
    <property type="entry name" value="TRANSCRIPTIONAL REGULATORY PROTEIN"/>
    <property type="match status" value="1"/>
</dbReference>
<proteinExistence type="inferred from homology"/>
<gene>
    <name evidence="6" type="primary">cysL</name>
    <name evidence="6" type="ORF">SULPSESMR1_00714</name>
</gene>
<dbReference type="KEGG" id="spse:SULPSESMR1_00714"/>
<dbReference type="GO" id="GO:0006351">
    <property type="term" value="P:DNA-templated transcription"/>
    <property type="evidence" value="ECO:0007669"/>
    <property type="project" value="TreeGrafter"/>
</dbReference>
<dbReference type="PRINTS" id="PR00039">
    <property type="entry name" value="HTHLYSR"/>
</dbReference>